<sequence>MQHTNLSYNHDSEANVPDEHSPNGQIVLSSEPTAQTSNDPKTSPNVNLNNISSITIDKNDVSLDIDEVNIENKPVSSSDNDSYYSLKRLLDKRRGERDEDSKLPRRVKQFYKDQDELIDIYQRLHSHGTEKDTYKKQRDNLKRKSKILTKLSLGVNIILFIIKIVASVISKSLSVVSSVIDSAVDLATSVILFLAWRSIKKRDPYRYPEGRERLEPIAIIILSVIMSAASVLVIYESINRIVNDAQYLTETNTTKTLTDIDMSVTPIAVMAITIVSKAILFALCCRIKLPAMIALTTDHRNDVASNVVALFCGLIATYAYKNKINQKAVVIDPIGAILISIYIIIMWVQQANDQVKHLSGHTADPKFLSQLTWLTYHHSPAILKIDTVRAFYSGTLYLVEVHIVLPKDMILTESHDIGESLQNKIEDLPEVERAFVHVDHDYAHNPTHEHKVV</sequence>
<evidence type="ECO:0000256" key="7">
    <source>
        <dbReference type="ARBA" id="ARBA00023136"/>
    </source>
</evidence>
<feature type="region of interest" description="Disordered" evidence="8">
    <location>
        <begin position="1"/>
        <end position="47"/>
    </location>
</feature>
<evidence type="ECO:0000313" key="13">
    <source>
        <dbReference type="EMBL" id="CAF3471917.1"/>
    </source>
</evidence>
<evidence type="ECO:0000256" key="4">
    <source>
        <dbReference type="ARBA" id="ARBA00022692"/>
    </source>
</evidence>
<keyword evidence="3" id="KW-0813">Transport</keyword>
<keyword evidence="5 9" id="KW-1133">Transmembrane helix</keyword>
<dbReference type="InterPro" id="IPR050291">
    <property type="entry name" value="CDF_Transporter"/>
</dbReference>
<evidence type="ECO:0000256" key="8">
    <source>
        <dbReference type="SAM" id="MobiDB-lite"/>
    </source>
</evidence>
<dbReference type="Gene3D" id="1.20.1510.10">
    <property type="entry name" value="Cation efflux protein transmembrane domain"/>
    <property type="match status" value="1"/>
</dbReference>
<evidence type="ECO:0000259" key="11">
    <source>
        <dbReference type="Pfam" id="PF16916"/>
    </source>
</evidence>
<dbReference type="AlphaFoldDB" id="A0A817UFP1"/>
<keyword evidence="6" id="KW-0406">Ion transport</keyword>
<dbReference type="PANTHER" id="PTHR43840:SF13">
    <property type="entry name" value="CATION EFFLUX PROTEIN CYTOPLASMIC DOMAIN-CONTAINING PROTEIN"/>
    <property type="match status" value="1"/>
</dbReference>
<dbReference type="GO" id="GO:0016020">
    <property type="term" value="C:membrane"/>
    <property type="evidence" value="ECO:0007669"/>
    <property type="project" value="InterPro"/>
</dbReference>
<evidence type="ECO:0000256" key="1">
    <source>
        <dbReference type="ARBA" id="ARBA00004127"/>
    </source>
</evidence>
<dbReference type="Pfam" id="PF01545">
    <property type="entry name" value="Cation_efflux"/>
    <property type="match status" value="1"/>
</dbReference>
<evidence type="ECO:0000256" key="6">
    <source>
        <dbReference type="ARBA" id="ARBA00023065"/>
    </source>
</evidence>
<dbReference type="SUPFAM" id="SSF160240">
    <property type="entry name" value="Cation efflux protein cytoplasmic domain-like"/>
    <property type="match status" value="1"/>
</dbReference>
<feature type="compositionally biased region" description="Polar residues" evidence="8">
    <location>
        <begin position="22"/>
        <end position="47"/>
    </location>
</feature>
<comment type="similarity">
    <text evidence="2">Belongs to the cation diffusion facilitator (CDF) transporter (TC 2.A.4) family. SLC30A subfamily.</text>
</comment>
<evidence type="ECO:0000313" key="12">
    <source>
        <dbReference type="EMBL" id="CAF3335145.1"/>
    </source>
</evidence>
<evidence type="ECO:0000313" key="14">
    <source>
        <dbReference type="Proteomes" id="UP000663833"/>
    </source>
</evidence>
<keyword evidence="7 9" id="KW-0472">Membrane</keyword>
<comment type="caution">
    <text evidence="12">The sequence shown here is derived from an EMBL/GenBank/DDBJ whole genome shotgun (WGS) entry which is preliminary data.</text>
</comment>
<organism evidence="12 14">
    <name type="scientific">Rotaria socialis</name>
    <dbReference type="NCBI Taxonomy" id="392032"/>
    <lineage>
        <taxon>Eukaryota</taxon>
        <taxon>Metazoa</taxon>
        <taxon>Spiralia</taxon>
        <taxon>Gnathifera</taxon>
        <taxon>Rotifera</taxon>
        <taxon>Eurotatoria</taxon>
        <taxon>Bdelloidea</taxon>
        <taxon>Philodinida</taxon>
        <taxon>Philodinidae</taxon>
        <taxon>Rotaria</taxon>
    </lineage>
</organism>
<feature type="transmembrane region" description="Helical" evidence="9">
    <location>
        <begin position="303"/>
        <end position="320"/>
    </location>
</feature>
<evidence type="ECO:0000256" key="9">
    <source>
        <dbReference type="SAM" id="Phobius"/>
    </source>
</evidence>
<reference evidence="12" key="1">
    <citation type="submission" date="2021-02" db="EMBL/GenBank/DDBJ databases">
        <authorList>
            <person name="Nowell W R."/>
        </authorList>
    </citation>
    <scope>NUCLEOTIDE SEQUENCE</scope>
</reference>
<dbReference type="InterPro" id="IPR058533">
    <property type="entry name" value="Cation_efflux_TM"/>
</dbReference>
<dbReference type="Gene3D" id="3.30.70.1350">
    <property type="entry name" value="Cation efflux protein, cytoplasmic domain"/>
    <property type="match status" value="1"/>
</dbReference>
<dbReference type="InterPro" id="IPR036837">
    <property type="entry name" value="Cation_efflux_CTD_sf"/>
</dbReference>
<dbReference type="Proteomes" id="UP000663833">
    <property type="component" value="Unassembled WGS sequence"/>
</dbReference>
<feature type="transmembrane region" description="Helical" evidence="9">
    <location>
        <begin position="326"/>
        <end position="348"/>
    </location>
</feature>
<evidence type="ECO:0000256" key="5">
    <source>
        <dbReference type="ARBA" id="ARBA00022989"/>
    </source>
</evidence>
<dbReference type="Proteomes" id="UP000663869">
    <property type="component" value="Unassembled WGS sequence"/>
</dbReference>
<dbReference type="SUPFAM" id="SSF161111">
    <property type="entry name" value="Cation efflux protein transmembrane domain-like"/>
    <property type="match status" value="1"/>
</dbReference>
<dbReference type="PANTHER" id="PTHR43840">
    <property type="entry name" value="MITOCHONDRIAL METAL TRANSPORTER 1-RELATED"/>
    <property type="match status" value="1"/>
</dbReference>
<dbReference type="NCBIfam" id="TIGR01297">
    <property type="entry name" value="CDF"/>
    <property type="match status" value="1"/>
</dbReference>
<feature type="transmembrane region" description="Helical" evidence="9">
    <location>
        <begin position="175"/>
        <end position="196"/>
    </location>
</feature>
<keyword evidence="4 9" id="KW-0812">Transmembrane</keyword>
<dbReference type="InterPro" id="IPR027470">
    <property type="entry name" value="Cation_efflux_CTD"/>
</dbReference>
<feature type="transmembrane region" description="Helical" evidence="9">
    <location>
        <begin position="217"/>
        <end position="235"/>
    </location>
</feature>
<name>A0A817UFP1_9BILA</name>
<dbReference type="FunFam" id="3.30.70.1350:FF:000001">
    <property type="entry name" value="Metal tolerance protein 11"/>
    <property type="match status" value="1"/>
</dbReference>
<gene>
    <name evidence="13" type="ORF">FME351_LOCUS14894</name>
    <name evidence="12" type="ORF">LUA448_LOCUS11589</name>
</gene>
<dbReference type="InterPro" id="IPR002524">
    <property type="entry name" value="Cation_efflux"/>
</dbReference>
<evidence type="ECO:0000256" key="2">
    <source>
        <dbReference type="ARBA" id="ARBA00008873"/>
    </source>
</evidence>
<evidence type="ECO:0000259" key="10">
    <source>
        <dbReference type="Pfam" id="PF01545"/>
    </source>
</evidence>
<dbReference type="Pfam" id="PF16916">
    <property type="entry name" value="ZT_dimer"/>
    <property type="match status" value="1"/>
</dbReference>
<evidence type="ECO:0008006" key="15">
    <source>
        <dbReference type="Google" id="ProtNLM"/>
    </source>
</evidence>
<dbReference type="FunFam" id="1.20.1510.10:FF:000005">
    <property type="entry name" value="Putative Cation diffusion facilitator 1"/>
    <property type="match status" value="1"/>
</dbReference>
<protein>
    <recommendedName>
        <fullName evidence="15">Cation efflux protein cytoplasmic domain-containing protein</fullName>
    </recommendedName>
</protein>
<feature type="transmembrane region" description="Helical" evidence="9">
    <location>
        <begin position="147"/>
        <end position="169"/>
    </location>
</feature>
<proteinExistence type="inferred from homology"/>
<feature type="compositionally biased region" description="Basic and acidic residues" evidence="8">
    <location>
        <begin position="10"/>
        <end position="21"/>
    </location>
</feature>
<feature type="domain" description="Cation efflux protein transmembrane" evidence="10">
    <location>
        <begin position="151"/>
        <end position="358"/>
    </location>
</feature>
<dbReference type="EMBL" id="CAJNYU010001824">
    <property type="protein sequence ID" value="CAF3471917.1"/>
    <property type="molecule type" value="Genomic_DNA"/>
</dbReference>
<evidence type="ECO:0000256" key="3">
    <source>
        <dbReference type="ARBA" id="ARBA00022448"/>
    </source>
</evidence>
<comment type="subcellular location">
    <subcellularLocation>
        <location evidence="1">Endomembrane system</location>
        <topology evidence="1">Multi-pass membrane protein</topology>
    </subcellularLocation>
</comment>
<dbReference type="GO" id="GO:0012505">
    <property type="term" value="C:endomembrane system"/>
    <property type="evidence" value="ECO:0007669"/>
    <property type="project" value="UniProtKB-SubCell"/>
</dbReference>
<dbReference type="InterPro" id="IPR027469">
    <property type="entry name" value="Cation_efflux_TMD_sf"/>
</dbReference>
<accession>A0A817UFP1</accession>
<feature type="domain" description="Cation efflux protein cytoplasmic" evidence="11">
    <location>
        <begin position="380"/>
        <end position="440"/>
    </location>
</feature>
<feature type="transmembrane region" description="Helical" evidence="9">
    <location>
        <begin position="264"/>
        <end position="283"/>
    </location>
</feature>
<dbReference type="GO" id="GO:0008324">
    <property type="term" value="F:monoatomic cation transmembrane transporter activity"/>
    <property type="evidence" value="ECO:0007669"/>
    <property type="project" value="InterPro"/>
</dbReference>
<dbReference type="EMBL" id="CAJNYD010001400">
    <property type="protein sequence ID" value="CAF3335145.1"/>
    <property type="molecule type" value="Genomic_DNA"/>
</dbReference>